<proteinExistence type="predicted"/>
<organism evidence="2 3">
    <name type="scientific">Klebsiella oxytoca</name>
    <dbReference type="NCBI Taxonomy" id="571"/>
    <lineage>
        <taxon>Bacteria</taxon>
        <taxon>Pseudomonadati</taxon>
        <taxon>Pseudomonadota</taxon>
        <taxon>Gammaproteobacteria</taxon>
        <taxon>Enterobacterales</taxon>
        <taxon>Enterobacteriaceae</taxon>
        <taxon>Klebsiella/Raoultella group</taxon>
        <taxon>Klebsiella</taxon>
    </lineage>
</organism>
<evidence type="ECO:0000313" key="3">
    <source>
        <dbReference type="Proteomes" id="UP000856143"/>
    </source>
</evidence>
<evidence type="ECO:0000259" key="1">
    <source>
        <dbReference type="Pfam" id="PF08242"/>
    </source>
</evidence>
<protein>
    <submittedName>
        <fullName evidence="2">Class I SAM-dependent methyltransferase</fullName>
    </submittedName>
</protein>
<reference evidence="2" key="1">
    <citation type="journal article" date="2018" name="Genome Biol.">
        <title>SKESA: strategic k-mer extension for scrupulous assemblies.</title>
        <authorList>
            <person name="Souvorov A."/>
            <person name="Agarwala R."/>
            <person name="Lipman D.J."/>
        </authorList>
    </citation>
    <scope>NUCLEOTIDE SEQUENCE</scope>
    <source>
        <strain evidence="2">R404</strain>
    </source>
</reference>
<dbReference type="GO" id="GO:0008168">
    <property type="term" value="F:methyltransferase activity"/>
    <property type="evidence" value="ECO:0007669"/>
    <property type="project" value="UniProtKB-KW"/>
</dbReference>
<accession>A0AAN5LEC8</accession>
<sequence>MERTHPGAAVYNALTLRLYDWWVLQMSNRHAWRCPTESTLLPFFLAHLSPAHLDIGVGTGYYLQKTPDNSRISLMDMNRHSLNAAERRAGKARIHDTLPHDICEPLPPGWRGRFDSVSLFYLLHCLPGAMADKSMAVRHAAMALTGTGTLYGATILGKGVRHNAFGRKLMTVYNRKGIFCNTNDTAEDLHQGLSDIFDDVEVSMTGTVALFSARNRKCG</sequence>
<dbReference type="SUPFAM" id="SSF53335">
    <property type="entry name" value="S-adenosyl-L-methionine-dependent methyltransferases"/>
    <property type="match status" value="1"/>
</dbReference>
<dbReference type="Pfam" id="PF08242">
    <property type="entry name" value="Methyltransf_12"/>
    <property type="match status" value="1"/>
</dbReference>
<gene>
    <name evidence="2" type="ORF">I8Y21_006077</name>
</gene>
<dbReference type="GO" id="GO:0032259">
    <property type="term" value="P:methylation"/>
    <property type="evidence" value="ECO:0007669"/>
    <property type="project" value="UniProtKB-KW"/>
</dbReference>
<comment type="caution">
    <text evidence="2">The sequence shown here is derived from an EMBL/GenBank/DDBJ whole genome shotgun (WGS) entry which is preliminary data.</text>
</comment>
<reference evidence="2" key="2">
    <citation type="submission" date="2020-11" db="EMBL/GenBank/DDBJ databases">
        <authorList>
            <consortium name="NCBI Pathogen Detection Project"/>
        </authorList>
    </citation>
    <scope>NUCLEOTIDE SEQUENCE</scope>
    <source>
        <strain evidence="2">R404</strain>
    </source>
</reference>
<dbReference type="InterPro" id="IPR013217">
    <property type="entry name" value="Methyltransf_12"/>
</dbReference>
<keyword evidence="2" id="KW-0489">Methyltransferase</keyword>
<dbReference type="Proteomes" id="UP000856143">
    <property type="component" value="Unassembled WGS sequence"/>
</dbReference>
<dbReference type="Gene3D" id="3.40.50.150">
    <property type="entry name" value="Vaccinia Virus protein VP39"/>
    <property type="match status" value="1"/>
</dbReference>
<dbReference type="InterPro" id="IPR016584">
    <property type="entry name" value="MeTrfase_VrtF"/>
</dbReference>
<evidence type="ECO:0000313" key="2">
    <source>
        <dbReference type="EMBL" id="HAT1685236.1"/>
    </source>
</evidence>
<dbReference type="EMBL" id="DACSEO010000164">
    <property type="protein sequence ID" value="HAT1685236.1"/>
    <property type="molecule type" value="Genomic_DNA"/>
</dbReference>
<name>A0AAN5LEC8_KLEOX</name>
<dbReference type="PIRSF" id="PIRSF011491">
    <property type="entry name" value="Mtase_YbcY_prd"/>
    <property type="match status" value="1"/>
</dbReference>
<dbReference type="InterPro" id="IPR029063">
    <property type="entry name" value="SAM-dependent_MTases_sf"/>
</dbReference>
<dbReference type="AlphaFoldDB" id="A0AAN5LEC8"/>
<feature type="domain" description="Methyltransferase type 12" evidence="1">
    <location>
        <begin position="53"/>
        <end position="149"/>
    </location>
</feature>
<keyword evidence="2" id="KW-0808">Transferase</keyword>